<protein>
    <submittedName>
        <fullName evidence="1">Uncharacterized protein</fullName>
    </submittedName>
</protein>
<evidence type="ECO:0000313" key="2">
    <source>
        <dbReference type="Proteomes" id="UP000607653"/>
    </source>
</evidence>
<reference evidence="1 2" key="1">
    <citation type="journal article" date="2020" name="Mol. Biol. Evol.">
        <title>Distinct Expression and Methylation Patterns for Genes with Different Fates following a Single Whole-Genome Duplication in Flowering Plants.</title>
        <authorList>
            <person name="Shi T."/>
            <person name="Rahmani R.S."/>
            <person name="Gugger P.F."/>
            <person name="Wang M."/>
            <person name="Li H."/>
            <person name="Zhang Y."/>
            <person name="Li Z."/>
            <person name="Wang Q."/>
            <person name="Van de Peer Y."/>
            <person name="Marchal K."/>
            <person name="Chen J."/>
        </authorList>
    </citation>
    <scope>NUCLEOTIDE SEQUENCE [LARGE SCALE GENOMIC DNA]</scope>
    <source>
        <tissue evidence="1">Leaf</tissue>
    </source>
</reference>
<organism evidence="1 2">
    <name type="scientific">Nelumbo nucifera</name>
    <name type="common">Sacred lotus</name>
    <dbReference type="NCBI Taxonomy" id="4432"/>
    <lineage>
        <taxon>Eukaryota</taxon>
        <taxon>Viridiplantae</taxon>
        <taxon>Streptophyta</taxon>
        <taxon>Embryophyta</taxon>
        <taxon>Tracheophyta</taxon>
        <taxon>Spermatophyta</taxon>
        <taxon>Magnoliopsida</taxon>
        <taxon>Proteales</taxon>
        <taxon>Nelumbonaceae</taxon>
        <taxon>Nelumbo</taxon>
    </lineage>
</organism>
<keyword evidence="2" id="KW-1185">Reference proteome</keyword>
<dbReference type="AlphaFoldDB" id="A0A822XWC4"/>
<dbReference type="Proteomes" id="UP000607653">
    <property type="component" value="Unassembled WGS sequence"/>
</dbReference>
<evidence type="ECO:0000313" key="1">
    <source>
        <dbReference type="EMBL" id="DAD23075.1"/>
    </source>
</evidence>
<sequence length="29" mass="3629">MIEKAMWYYGRVAILWSLWGERNPRIFEI</sequence>
<name>A0A822XWC4_NELNU</name>
<dbReference type="EMBL" id="DUZY01000001">
    <property type="protein sequence ID" value="DAD23075.1"/>
    <property type="molecule type" value="Genomic_DNA"/>
</dbReference>
<comment type="caution">
    <text evidence="1">The sequence shown here is derived from an EMBL/GenBank/DDBJ whole genome shotgun (WGS) entry which is preliminary data.</text>
</comment>
<gene>
    <name evidence="1" type="ORF">HUJ06_024538</name>
</gene>
<accession>A0A822XWC4</accession>
<proteinExistence type="predicted"/>